<dbReference type="CDD" id="cd00082">
    <property type="entry name" value="HisKA"/>
    <property type="match status" value="1"/>
</dbReference>
<dbReference type="SMART" id="SM00448">
    <property type="entry name" value="REC"/>
    <property type="match status" value="1"/>
</dbReference>
<dbReference type="PROSITE" id="PS50885">
    <property type="entry name" value="HAMP"/>
    <property type="match status" value="1"/>
</dbReference>
<dbReference type="InterPro" id="IPR003594">
    <property type="entry name" value="HATPase_dom"/>
</dbReference>
<feature type="modified residue" description="4-aspartylphosphate" evidence="8">
    <location>
        <position position="838"/>
    </location>
</feature>
<dbReference type="SUPFAM" id="SSF52172">
    <property type="entry name" value="CheY-like"/>
    <property type="match status" value="1"/>
</dbReference>
<dbReference type="PANTHER" id="PTHR45339">
    <property type="entry name" value="HYBRID SIGNAL TRANSDUCTION HISTIDINE KINASE J"/>
    <property type="match status" value="1"/>
</dbReference>
<dbReference type="Pfam" id="PF00072">
    <property type="entry name" value="Response_reg"/>
    <property type="match status" value="1"/>
</dbReference>
<evidence type="ECO:0000256" key="4">
    <source>
        <dbReference type="ARBA" id="ARBA00022553"/>
    </source>
</evidence>
<keyword evidence="9" id="KW-1133">Transmembrane helix</keyword>
<dbReference type="InterPro" id="IPR005467">
    <property type="entry name" value="His_kinase_dom"/>
</dbReference>
<reference evidence="13 14" key="1">
    <citation type="journal article" date="2019" name="Int. J. Syst. Evol. Microbiol.">
        <title>The Global Catalogue of Microorganisms (GCM) 10K type strain sequencing project: providing services to taxonomists for standard genome sequencing and annotation.</title>
        <authorList>
            <consortium name="The Broad Institute Genomics Platform"/>
            <consortium name="The Broad Institute Genome Sequencing Center for Infectious Disease"/>
            <person name="Wu L."/>
            <person name="Ma J."/>
        </authorList>
    </citation>
    <scope>NUCLEOTIDE SEQUENCE [LARGE SCALE GENOMIC DNA]</scope>
    <source>
        <strain evidence="13 14">JCM 15896</strain>
    </source>
</reference>
<comment type="catalytic activity">
    <reaction evidence="1">
        <text>ATP + protein L-histidine = ADP + protein N-phospho-L-histidine.</text>
        <dbReference type="EC" id="2.7.13.3"/>
    </reaction>
</comment>
<evidence type="ECO:0000313" key="14">
    <source>
        <dbReference type="Proteomes" id="UP001500359"/>
    </source>
</evidence>
<evidence type="ECO:0000256" key="1">
    <source>
        <dbReference type="ARBA" id="ARBA00000085"/>
    </source>
</evidence>
<accession>A0ABN1LGG4</accession>
<evidence type="ECO:0000256" key="8">
    <source>
        <dbReference type="PROSITE-ProRule" id="PRU00169"/>
    </source>
</evidence>
<dbReference type="CDD" id="cd17546">
    <property type="entry name" value="REC_hyHK_CKI1_RcsC-like"/>
    <property type="match status" value="1"/>
</dbReference>
<dbReference type="InterPro" id="IPR011006">
    <property type="entry name" value="CheY-like_superfamily"/>
</dbReference>
<dbReference type="PROSITE" id="PS50110">
    <property type="entry name" value="RESPONSE_REGULATORY"/>
    <property type="match status" value="1"/>
</dbReference>
<keyword evidence="9" id="KW-0812">Transmembrane</keyword>
<dbReference type="SMART" id="SM00388">
    <property type="entry name" value="HisKA"/>
    <property type="match status" value="1"/>
</dbReference>
<dbReference type="InterPro" id="IPR003660">
    <property type="entry name" value="HAMP_dom"/>
</dbReference>
<keyword evidence="5" id="KW-0808">Transferase</keyword>
<feature type="transmembrane region" description="Helical" evidence="9">
    <location>
        <begin position="305"/>
        <end position="323"/>
    </location>
</feature>
<evidence type="ECO:0000256" key="2">
    <source>
        <dbReference type="ARBA" id="ARBA00004370"/>
    </source>
</evidence>
<dbReference type="Gene3D" id="3.30.565.10">
    <property type="entry name" value="Histidine kinase-like ATPase, C-terminal domain"/>
    <property type="match status" value="1"/>
</dbReference>
<dbReference type="InterPro" id="IPR004358">
    <property type="entry name" value="Sig_transdc_His_kin-like_C"/>
</dbReference>
<evidence type="ECO:0000256" key="9">
    <source>
        <dbReference type="SAM" id="Phobius"/>
    </source>
</evidence>
<comment type="subcellular location">
    <subcellularLocation>
        <location evidence="2">Membrane</location>
    </subcellularLocation>
</comment>
<dbReference type="InterPro" id="IPR003661">
    <property type="entry name" value="HisK_dim/P_dom"/>
</dbReference>
<dbReference type="Gene3D" id="6.10.340.10">
    <property type="match status" value="1"/>
</dbReference>
<dbReference type="SMART" id="SM00387">
    <property type="entry name" value="HATPase_c"/>
    <property type="match status" value="1"/>
</dbReference>
<organism evidence="13 14">
    <name type="scientific">Aliiglaciecola litoralis</name>
    <dbReference type="NCBI Taxonomy" id="582857"/>
    <lineage>
        <taxon>Bacteria</taxon>
        <taxon>Pseudomonadati</taxon>
        <taxon>Pseudomonadota</taxon>
        <taxon>Gammaproteobacteria</taxon>
        <taxon>Alteromonadales</taxon>
        <taxon>Alteromonadaceae</taxon>
        <taxon>Aliiglaciecola</taxon>
    </lineage>
</organism>
<dbReference type="CDD" id="cd16922">
    <property type="entry name" value="HATPase_EvgS-ArcB-TorS-like"/>
    <property type="match status" value="1"/>
</dbReference>
<protein>
    <recommendedName>
        <fullName evidence="3">histidine kinase</fullName>
        <ecNumber evidence="3">2.7.13.3</ecNumber>
    </recommendedName>
</protein>
<dbReference type="Pfam" id="PF00512">
    <property type="entry name" value="HisKA"/>
    <property type="match status" value="1"/>
</dbReference>
<gene>
    <name evidence="13" type="ORF">GCM10009114_15180</name>
</gene>
<keyword evidence="9" id="KW-0472">Membrane</keyword>
<keyword evidence="4 8" id="KW-0597">Phosphoprotein</keyword>
<dbReference type="PANTHER" id="PTHR45339:SF1">
    <property type="entry name" value="HYBRID SIGNAL TRANSDUCTION HISTIDINE KINASE J"/>
    <property type="match status" value="1"/>
</dbReference>
<feature type="domain" description="Response regulatory" evidence="11">
    <location>
        <begin position="788"/>
        <end position="904"/>
    </location>
</feature>
<sequence length="910" mass="103496">MQNSLGGKNELFRSLKFQIFFALFIFILLLVVQTYLSRQNQARFLDGISLSQQTVNKVNLVGKLEKDVLDLQRYVLIFKQTASNSILKRFEDLYVQINNNLNKLESLVQDEDNVESYLDLISRMHSHLHDYKNNFETVVAGRSRRDAIIRQDINQMFSRLEQAFSSQQTIQSLTSEQRKSLIDLGFNFSQARISLLNYLLEPEPLLIAEFQQRLDGTRQHLQGLQGIPAFKDSIERELNLLSNGFVQLTQVTRGYLFLANVVMAGSANEFLYLAQELNQLVDDRQQAVDKQIVEESTKDQVRLDFFAGITLLLFLGVAIFFIYRVALPINTMTDLFKMLANQDDIERIPLTHRKDEIGQLAKAAEVFHDKNLQTNHLLLEAKKHNAQQTRLNQELATSTLRAKQAANSKSIFLANMSHEIRTPMNGISGLVELVLKTELTKEQREYLQKVSYSTQILMTLINDILDFSKIEAGKLDLENIRFSPESMFENLLGNISIKAKEKNLNIQFIANPKLPATIIGDPLRISQVLLNLCTNAVKFTRNGTVRIEVDFKPISPSKIALKIAVIDTGIGMEPEQLDKVFAPFTQADGSTSREFGGTGLGLSIVKQLVELMNGTISVDSTRFEGTRFDVKLELDIERMSESLLTFDYPVELFLLSTSKNHLVPQSYAMALHEKYRYLNSDSLELCRKPAKEQAILLIEVDDIKAHKALQADIQRAIEWKVNIGLVTNTQPNTLPSLLAQKWQVPVLSHPFSGVQFRRFIEDVLDIEHESDEELIEKEKQNNIMLKGHVLLVEDNHINQIVAGQMLKNMNITYDIAEDGIQAVTKIKNSPHYDLVLMDIQMPKMDGYEATKMIRDQGFNDVVICGLSANAMQSDYTKAFDVGMNDYITKPIKHIELLNMLAKYLPEKTPA</sequence>
<dbReference type="EMBL" id="BAAAFD010000003">
    <property type="protein sequence ID" value="GAA0855719.1"/>
    <property type="molecule type" value="Genomic_DNA"/>
</dbReference>
<dbReference type="Gene3D" id="3.40.50.2300">
    <property type="match status" value="1"/>
</dbReference>
<name>A0ABN1LGG4_9ALTE</name>
<dbReference type="InterPro" id="IPR036097">
    <property type="entry name" value="HisK_dim/P_sf"/>
</dbReference>
<dbReference type="SUPFAM" id="SSF55874">
    <property type="entry name" value="ATPase domain of HSP90 chaperone/DNA topoisomerase II/histidine kinase"/>
    <property type="match status" value="1"/>
</dbReference>
<dbReference type="InterPro" id="IPR036890">
    <property type="entry name" value="HATPase_C_sf"/>
</dbReference>
<dbReference type="CDD" id="cd06225">
    <property type="entry name" value="HAMP"/>
    <property type="match status" value="1"/>
</dbReference>
<proteinExistence type="predicted"/>
<dbReference type="SUPFAM" id="SSF47384">
    <property type="entry name" value="Homodimeric domain of signal transducing histidine kinase"/>
    <property type="match status" value="1"/>
</dbReference>
<dbReference type="Gene3D" id="1.10.287.130">
    <property type="match status" value="1"/>
</dbReference>
<dbReference type="SMART" id="SM01358">
    <property type="entry name" value="HBM"/>
    <property type="match status" value="1"/>
</dbReference>
<keyword evidence="14" id="KW-1185">Reference proteome</keyword>
<dbReference type="PROSITE" id="PS50109">
    <property type="entry name" value="HIS_KIN"/>
    <property type="match status" value="1"/>
</dbReference>
<evidence type="ECO:0000256" key="6">
    <source>
        <dbReference type="ARBA" id="ARBA00022777"/>
    </source>
</evidence>
<comment type="caution">
    <text evidence="13">The sequence shown here is derived from an EMBL/GenBank/DDBJ whole genome shotgun (WGS) entry which is preliminary data.</text>
</comment>
<feature type="transmembrane region" description="Helical" evidence="9">
    <location>
        <begin position="17"/>
        <end position="36"/>
    </location>
</feature>
<keyword evidence="6" id="KW-0418">Kinase</keyword>
<feature type="domain" description="HAMP" evidence="12">
    <location>
        <begin position="323"/>
        <end position="376"/>
    </location>
</feature>
<dbReference type="RefSeq" id="WP_343858306.1">
    <property type="nucleotide sequence ID" value="NZ_BAAAFD010000003.1"/>
</dbReference>
<evidence type="ECO:0000259" key="10">
    <source>
        <dbReference type="PROSITE" id="PS50109"/>
    </source>
</evidence>
<evidence type="ECO:0000256" key="5">
    <source>
        <dbReference type="ARBA" id="ARBA00022679"/>
    </source>
</evidence>
<evidence type="ECO:0000256" key="7">
    <source>
        <dbReference type="ARBA" id="ARBA00023012"/>
    </source>
</evidence>
<feature type="domain" description="Histidine kinase" evidence="10">
    <location>
        <begin position="415"/>
        <end position="636"/>
    </location>
</feature>
<dbReference type="Pfam" id="PF02518">
    <property type="entry name" value="HATPase_c"/>
    <property type="match status" value="1"/>
</dbReference>
<evidence type="ECO:0000313" key="13">
    <source>
        <dbReference type="EMBL" id="GAA0855719.1"/>
    </source>
</evidence>
<dbReference type="InterPro" id="IPR032255">
    <property type="entry name" value="HBM"/>
</dbReference>
<dbReference type="EC" id="2.7.13.3" evidence="3"/>
<dbReference type="Proteomes" id="UP001500359">
    <property type="component" value="Unassembled WGS sequence"/>
</dbReference>
<evidence type="ECO:0000259" key="11">
    <source>
        <dbReference type="PROSITE" id="PS50110"/>
    </source>
</evidence>
<dbReference type="InterPro" id="IPR001789">
    <property type="entry name" value="Sig_transdc_resp-reg_receiver"/>
</dbReference>
<evidence type="ECO:0000256" key="3">
    <source>
        <dbReference type="ARBA" id="ARBA00012438"/>
    </source>
</evidence>
<dbReference type="SUPFAM" id="SSF158472">
    <property type="entry name" value="HAMP domain-like"/>
    <property type="match status" value="1"/>
</dbReference>
<dbReference type="PRINTS" id="PR00344">
    <property type="entry name" value="BCTRLSENSOR"/>
</dbReference>
<keyword evidence="7" id="KW-0902">Two-component regulatory system</keyword>
<evidence type="ECO:0000259" key="12">
    <source>
        <dbReference type="PROSITE" id="PS50885"/>
    </source>
</evidence>